<protein>
    <submittedName>
        <fullName evidence="2">Uncharacterized protein</fullName>
    </submittedName>
</protein>
<dbReference type="AlphaFoldDB" id="A0A0N7LQ08"/>
<evidence type="ECO:0000313" key="2">
    <source>
        <dbReference type="EMBL" id="CUH46700.1"/>
    </source>
</evidence>
<evidence type="ECO:0000256" key="1">
    <source>
        <dbReference type="SAM" id="Phobius"/>
    </source>
</evidence>
<keyword evidence="1" id="KW-0472">Membrane</keyword>
<reference evidence="2 3" key="1">
    <citation type="submission" date="2015-09" db="EMBL/GenBank/DDBJ databases">
        <authorList>
            <consortium name="Swine Surveillance"/>
        </authorList>
    </citation>
    <scope>NUCLEOTIDE SEQUENCE [LARGE SCALE GENOMIC DNA]</scope>
    <source>
        <strain evidence="2 3">CECT 4292</strain>
    </source>
</reference>
<dbReference type="Proteomes" id="UP000050783">
    <property type="component" value="Unassembled WGS sequence"/>
</dbReference>
<sequence length="65" mass="7197">MVKQSKRELFPPLNNAEVETFGPDKNSSLKPMIIKAIFAAPILLIFLLLAFFLSRASAASYISIL</sequence>
<organism evidence="2 3">
    <name type="scientific">Ruegeria atlantica</name>
    <dbReference type="NCBI Taxonomy" id="81569"/>
    <lineage>
        <taxon>Bacteria</taxon>
        <taxon>Pseudomonadati</taxon>
        <taxon>Pseudomonadota</taxon>
        <taxon>Alphaproteobacteria</taxon>
        <taxon>Rhodobacterales</taxon>
        <taxon>Roseobacteraceae</taxon>
        <taxon>Ruegeria</taxon>
    </lineage>
</organism>
<evidence type="ECO:0000313" key="3">
    <source>
        <dbReference type="Proteomes" id="UP000050783"/>
    </source>
</evidence>
<proteinExistence type="predicted"/>
<accession>A0A0N7LQ08</accession>
<dbReference type="EMBL" id="CYPU01000016">
    <property type="protein sequence ID" value="CUH46700.1"/>
    <property type="molecule type" value="Genomic_DNA"/>
</dbReference>
<keyword evidence="1" id="KW-1133">Transmembrane helix</keyword>
<feature type="transmembrane region" description="Helical" evidence="1">
    <location>
        <begin position="32"/>
        <end position="53"/>
    </location>
</feature>
<gene>
    <name evidence="2" type="ORF">RUA4292_00866</name>
</gene>
<name>A0A0N7LQ08_9RHOB</name>
<keyword evidence="1" id="KW-0812">Transmembrane</keyword>